<proteinExistence type="predicted"/>
<protein>
    <recommendedName>
        <fullName evidence="3">Sensor histidine kinase</fullName>
    </recommendedName>
</protein>
<gene>
    <name evidence="2" type="ORF">ENU78_06145</name>
</gene>
<feature type="transmembrane region" description="Helical" evidence="1">
    <location>
        <begin position="30"/>
        <end position="50"/>
    </location>
</feature>
<keyword evidence="1" id="KW-1133">Transmembrane helix</keyword>
<reference evidence="2" key="1">
    <citation type="journal article" date="2020" name="mSystems">
        <title>Genome- and Community-Level Interaction Insights into Carbon Utilization and Element Cycling Functions of Hydrothermarchaeota in Hydrothermal Sediment.</title>
        <authorList>
            <person name="Zhou Z."/>
            <person name="Liu Y."/>
            <person name="Xu W."/>
            <person name="Pan J."/>
            <person name="Luo Z.H."/>
            <person name="Li M."/>
        </authorList>
    </citation>
    <scope>NUCLEOTIDE SEQUENCE [LARGE SCALE GENOMIC DNA]</scope>
    <source>
        <strain evidence="2">SpSt-70</strain>
    </source>
</reference>
<sequence length="154" mass="18104">MENLVISRLRILTFLFIAVYLLPNSFFDDLRIWLLILFALLYSSIVYYFVAREKLQENLTLSIIDLLIVFFYLFLINQMATKFVFLIYLPAIKEILYRRIKNAYIISFMGNLGVIVLSFILKENLPLEISLSLIPISFLIPYFSSSYIKEMEGS</sequence>
<evidence type="ECO:0008006" key="3">
    <source>
        <dbReference type="Google" id="ProtNLM"/>
    </source>
</evidence>
<dbReference type="RefSeq" id="WP_012548564.1">
    <property type="nucleotide sequence ID" value="NZ_VTFL01000002.1"/>
</dbReference>
<keyword evidence="1" id="KW-0812">Transmembrane</keyword>
<feature type="transmembrane region" description="Helical" evidence="1">
    <location>
        <begin position="6"/>
        <end position="23"/>
    </location>
</feature>
<dbReference type="EMBL" id="DTDV01000017">
    <property type="protein sequence ID" value="HGK23995.1"/>
    <property type="molecule type" value="Genomic_DNA"/>
</dbReference>
<dbReference type="AlphaFoldDB" id="A0A7V3ZJG6"/>
<feature type="transmembrane region" description="Helical" evidence="1">
    <location>
        <begin position="127"/>
        <end position="148"/>
    </location>
</feature>
<evidence type="ECO:0000313" key="2">
    <source>
        <dbReference type="EMBL" id="HGK23995.1"/>
    </source>
</evidence>
<evidence type="ECO:0000256" key="1">
    <source>
        <dbReference type="SAM" id="Phobius"/>
    </source>
</evidence>
<comment type="caution">
    <text evidence="2">The sequence shown here is derived from an EMBL/GenBank/DDBJ whole genome shotgun (WGS) entry which is preliminary data.</text>
</comment>
<name>A0A7V3ZJG6_DICTH</name>
<keyword evidence="1" id="KW-0472">Membrane</keyword>
<organism evidence="2">
    <name type="scientific">Dictyoglomus thermophilum</name>
    <dbReference type="NCBI Taxonomy" id="14"/>
    <lineage>
        <taxon>Bacteria</taxon>
        <taxon>Pseudomonadati</taxon>
        <taxon>Dictyoglomota</taxon>
        <taxon>Dictyoglomia</taxon>
        <taxon>Dictyoglomales</taxon>
        <taxon>Dictyoglomaceae</taxon>
        <taxon>Dictyoglomus</taxon>
    </lineage>
</organism>
<feature type="transmembrane region" description="Helical" evidence="1">
    <location>
        <begin position="103"/>
        <end position="121"/>
    </location>
</feature>
<feature type="transmembrane region" description="Helical" evidence="1">
    <location>
        <begin position="70"/>
        <end position="91"/>
    </location>
</feature>
<dbReference type="OMA" id="RIKNAYM"/>
<accession>A0A7V3ZJG6</accession>